<keyword evidence="5" id="KW-0804">Transcription</keyword>
<dbReference type="Gene3D" id="1.10.10.10">
    <property type="entry name" value="Winged helix-like DNA-binding domain superfamily/Winged helix DNA-binding domain"/>
    <property type="match status" value="1"/>
</dbReference>
<dbReference type="Gene3D" id="1.10.1740.10">
    <property type="match status" value="1"/>
</dbReference>
<proteinExistence type="inferred from homology"/>
<dbReference type="Proteomes" id="UP000289664">
    <property type="component" value="Chromosome"/>
</dbReference>
<dbReference type="SUPFAM" id="SSF88659">
    <property type="entry name" value="Sigma3 and sigma4 domains of RNA polymerase sigma factors"/>
    <property type="match status" value="1"/>
</dbReference>
<dbReference type="PANTHER" id="PTHR43133:SF8">
    <property type="entry name" value="RNA POLYMERASE SIGMA FACTOR HI_1459-RELATED"/>
    <property type="match status" value="1"/>
</dbReference>
<dbReference type="PANTHER" id="PTHR43133">
    <property type="entry name" value="RNA POLYMERASE ECF-TYPE SIGMA FACTO"/>
    <property type="match status" value="1"/>
</dbReference>
<evidence type="ECO:0000256" key="4">
    <source>
        <dbReference type="ARBA" id="ARBA00023125"/>
    </source>
</evidence>
<evidence type="ECO:0000256" key="2">
    <source>
        <dbReference type="ARBA" id="ARBA00023015"/>
    </source>
</evidence>
<keyword evidence="2" id="KW-0805">Transcription regulation</keyword>
<evidence type="ECO:0000313" key="7">
    <source>
        <dbReference type="Proteomes" id="UP000289664"/>
    </source>
</evidence>
<dbReference type="AlphaFoldDB" id="B0NFN6"/>
<keyword evidence="7" id="KW-1185">Reference proteome</keyword>
<dbReference type="Pfam" id="PF04542">
    <property type="entry name" value="Sigma70_r2"/>
    <property type="match status" value="1"/>
</dbReference>
<dbReference type="GO" id="GO:0003677">
    <property type="term" value="F:DNA binding"/>
    <property type="evidence" value="ECO:0007669"/>
    <property type="project" value="UniProtKB-KW"/>
</dbReference>
<dbReference type="InterPro" id="IPR039425">
    <property type="entry name" value="RNA_pol_sigma-70-like"/>
</dbReference>
<dbReference type="InterPro" id="IPR013324">
    <property type="entry name" value="RNA_pol_sigma_r3/r4-like"/>
</dbReference>
<reference evidence="6 7" key="1">
    <citation type="journal article" date="2019" name="Appl. Environ. Microbiol.">
        <title>Clostridium scindens ATCC 35704: integration of nutritional requirements, the complete genome sequence, and global transcriptional responses to bile acids.</title>
        <authorList>
            <person name="Devendran S."/>
            <person name="Shrestha R."/>
            <person name="Alves J.M.P."/>
            <person name="Wolf P.G."/>
            <person name="Ly L."/>
            <person name="Hernandez A.G."/>
            <person name="Mendez-Garcia C."/>
            <person name="Inboden A."/>
            <person name="Wiley J."/>
            <person name="Paul O."/>
            <person name="Allen A."/>
            <person name="Springer E."/>
            <person name="Wright C.L."/>
            <person name="Fields C.J."/>
            <person name="Daniel S.L."/>
            <person name="Ridlon J.M."/>
        </authorList>
    </citation>
    <scope>NUCLEOTIDE SEQUENCE [LARGE SCALE GENOMIC DNA]</scope>
    <source>
        <strain evidence="6 7">ATCC 35704</strain>
    </source>
</reference>
<dbReference type="RefSeq" id="WP_004607354.1">
    <property type="nucleotide sequence ID" value="NZ_CP036170.1"/>
</dbReference>
<dbReference type="Pfam" id="PF08281">
    <property type="entry name" value="Sigma70_r4_2"/>
    <property type="match status" value="1"/>
</dbReference>
<dbReference type="KEGG" id="csci:HDCHBGLK_00587"/>
<sequence>MDTDFLLIRKMKQGKDDACDLFVQKYYPDILTYCSHHCPDKGYAEDLAQETFLRFFANLSSYHYKGKTKNYLYTIASNLCKDYLKKRKDIPVDKARPNDEAGPDEPQMAEVINRLTLEWTLRQLPDELLEVIIFYYFQELKLREIAGILHISLPLAKYRLRQAKIQLEKLLGKEDEHESGRKT</sequence>
<dbReference type="NCBIfam" id="TIGR02937">
    <property type="entry name" value="sigma70-ECF"/>
    <property type="match status" value="1"/>
</dbReference>
<dbReference type="GeneID" id="62694817"/>
<keyword evidence="4" id="KW-0238">DNA-binding</keyword>
<protein>
    <submittedName>
        <fullName evidence="6">ECF RNA polymerase sigma factor SigW</fullName>
    </submittedName>
</protein>
<accession>B0NFN6</accession>
<keyword evidence="3" id="KW-0731">Sigma factor</keyword>
<evidence type="ECO:0000256" key="3">
    <source>
        <dbReference type="ARBA" id="ARBA00023082"/>
    </source>
</evidence>
<evidence type="ECO:0000313" key="6">
    <source>
        <dbReference type="EMBL" id="QBF73222.1"/>
    </source>
</evidence>
<evidence type="ECO:0000256" key="5">
    <source>
        <dbReference type="ARBA" id="ARBA00023163"/>
    </source>
</evidence>
<evidence type="ECO:0000256" key="1">
    <source>
        <dbReference type="ARBA" id="ARBA00010641"/>
    </source>
</evidence>
<dbReference type="InterPro" id="IPR013325">
    <property type="entry name" value="RNA_pol_sigma_r2"/>
</dbReference>
<dbReference type="GO" id="GO:0016987">
    <property type="term" value="F:sigma factor activity"/>
    <property type="evidence" value="ECO:0007669"/>
    <property type="project" value="UniProtKB-KW"/>
</dbReference>
<gene>
    <name evidence="6" type="primary">sigW_1</name>
    <name evidence="6" type="ORF">HDCHBGLK_00587</name>
</gene>
<dbReference type="eggNOG" id="COG1595">
    <property type="taxonomic scope" value="Bacteria"/>
</dbReference>
<comment type="similarity">
    <text evidence="1">Belongs to the sigma-70 factor family. ECF subfamily.</text>
</comment>
<dbReference type="SUPFAM" id="SSF88946">
    <property type="entry name" value="Sigma2 domain of RNA polymerase sigma factors"/>
    <property type="match status" value="1"/>
</dbReference>
<dbReference type="HOGENOM" id="CLU_047691_3_4_9"/>
<dbReference type="STRING" id="411468.CLOSCI_02281"/>
<dbReference type="InterPro" id="IPR014284">
    <property type="entry name" value="RNA_pol_sigma-70_dom"/>
</dbReference>
<dbReference type="InterPro" id="IPR007627">
    <property type="entry name" value="RNA_pol_sigma70_r2"/>
</dbReference>
<dbReference type="GO" id="GO:0006352">
    <property type="term" value="P:DNA-templated transcription initiation"/>
    <property type="evidence" value="ECO:0007669"/>
    <property type="project" value="InterPro"/>
</dbReference>
<dbReference type="InterPro" id="IPR013249">
    <property type="entry name" value="RNA_pol_sigma70_r4_t2"/>
</dbReference>
<dbReference type="EMBL" id="CP036170">
    <property type="protein sequence ID" value="QBF73222.1"/>
    <property type="molecule type" value="Genomic_DNA"/>
</dbReference>
<organism evidence="6 7">
    <name type="scientific">Clostridium scindens (strain ATCC 35704 / DSM 5676 / VPI 13733 / 19)</name>
    <dbReference type="NCBI Taxonomy" id="411468"/>
    <lineage>
        <taxon>Bacteria</taxon>
        <taxon>Bacillati</taxon>
        <taxon>Bacillota</taxon>
        <taxon>Clostridia</taxon>
        <taxon>Lachnospirales</taxon>
        <taxon>Lachnospiraceae</taxon>
    </lineage>
</organism>
<dbReference type="InterPro" id="IPR036388">
    <property type="entry name" value="WH-like_DNA-bd_sf"/>
</dbReference>
<name>B0NFN6_CLOS5</name>
<dbReference type="OrthoDB" id="1692185at2"/>